<accession>A0A430KX26</accession>
<name>A0A430KX26_9HYPO</name>
<protein>
    <recommendedName>
        <fullName evidence="2">ChrB C-terminal domain-containing protein</fullName>
    </recommendedName>
</protein>
<dbReference type="Pfam" id="PF09828">
    <property type="entry name" value="ChrB_C"/>
    <property type="match status" value="1"/>
</dbReference>
<evidence type="ECO:0000256" key="1">
    <source>
        <dbReference type="SAM" id="MobiDB-lite"/>
    </source>
</evidence>
<feature type="domain" description="ChrB C-terminal" evidence="2">
    <location>
        <begin position="34"/>
        <end position="166"/>
    </location>
</feature>
<feature type="region of interest" description="Disordered" evidence="1">
    <location>
        <begin position="1"/>
        <end position="20"/>
    </location>
</feature>
<dbReference type="Proteomes" id="UP000287124">
    <property type="component" value="Unassembled WGS sequence"/>
</dbReference>
<sequence length="172" mass="18721">AALAPAEARAGQHPDVTGPGAPELAQAELRGRTWVTRVHIHVDRIASAWLIRRFIDPDATFKFVEGKGYAPEPGELRFDMADAEFTHEGDRCTFETLVFRRGLDGDPALVALSEIIHDLDIADDKFGRPETAGVSALIEGICAATPDDPDRLARGAGALDGFYAHFTRRRGE</sequence>
<evidence type="ECO:0000313" key="3">
    <source>
        <dbReference type="EMBL" id="RTE67944.1"/>
    </source>
</evidence>
<dbReference type="EMBL" id="MIKF01001455">
    <property type="protein sequence ID" value="RTE67944.1"/>
    <property type="molecule type" value="Genomic_DNA"/>
</dbReference>
<feature type="non-terminal residue" evidence="3">
    <location>
        <position position="1"/>
    </location>
</feature>
<keyword evidence="4" id="KW-1185">Reference proteome</keyword>
<reference evidence="3 4" key="1">
    <citation type="submission" date="2017-06" db="EMBL/GenBank/DDBJ databases">
        <title>Comparative genomic analysis of Ambrosia Fusariam Clade fungi.</title>
        <authorList>
            <person name="Stajich J.E."/>
            <person name="Carrillo J."/>
            <person name="Kijimoto T."/>
            <person name="Eskalen A."/>
            <person name="O'Donnell K."/>
            <person name="Kasson M."/>
        </authorList>
    </citation>
    <scope>NUCLEOTIDE SEQUENCE [LARGE SCALE GENOMIC DNA]</scope>
    <source>
        <strain evidence="3 4">UCR1854</strain>
    </source>
</reference>
<dbReference type="InterPro" id="IPR018634">
    <property type="entry name" value="ChrB_C"/>
</dbReference>
<evidence type="ECO:0000313" key="4">
    <source>
        <dbReference type="Proteomes" id="UP000287124"/>
    </source>
</evidence>
<comment type="caution">
    <text evidence="3">The sequence shown here is derived from an EMBL/GenBank/DDBJ whole genome shotgun (WGS) entry which is preliminary data.</text>
</comment>
<evidence type="ECO:0000259" key="2">
    <source>
        <dbReference type="Pfam" id="PF09828"/>
    </source>
</evidence>
<gene>
    <name evidence="3" type="ORF">BHE90_017681</name>
</gene>
<proteinExistence type="predicted"/>
<organism evidence="3 4">
    <name type="scientific">Fusarium euwallaceae</name>
    <dbReference type="NCBI Taxonomy" id="1147111"/>
    <lineage>
        <taxon>Eukaryota</taxon>
        <taxon>Fungi</taxon>
        <taxon>Dikarya</taxon>
        <taxon>Ascomycota</taxon>
        <taxon>Pezizomycotina</taxon>
        <taxon>Sordariomycetes</taxon>
        <taxon>Hypocreomycetidae</taxon>
        <taxon>Hypocreales</taxon>
        <taxon>Nectriaceae</taxon>
        <taxon>Fusarium</taxon>
        <taxon>Fusarium solani species complex</taxon>
    </lineage>
</organism>
<dbReference type="AlphaFoldDB" id="A0A430KX26"/>